<gene>
    <name evidence="1" type="ORF">MRATA1EN3_LOCUS14234</name>
</gene>
<evidence type="ECO:0000313" key="2">
    <source>
        <dbReference type="Proteomes" id="UP001162501"/>
    </source>
</evidence>
<name>A0ACB0ESG8_RANTA</name>
<organism evidence="1 2">
    <name type="scientific">Rangifer tarandus platyrhynchus</name>
    <name type="common">Svalbard reindeer</name>
    <dbReference type="NCBI Taxonomy" id="3082113"/>
    <lineage>
        <taxon>Eukaryota</taxon>
        <taxon>Metazoa</taxon>
        <taxon>Chordata</taxon>
        <taxon>Craniata</taxon>
        <taxon>Vertebrata</taxon>
        <taxon>Euteleostomi</taxon>
        <taxon>Mammalia</taxon>
        <taxon>Eutheria</taxon>
        <taxon>Laurasiatheria</taxon>
        <taxon>Artiodactyla</taxon>
        <taxon>Ruminantia</taxon>
        <taxon>Pecora</taxon>
        <taxon>Cervidae</taxon>
        <taxon>Odocoileinae</taxon>
        <taxon>Rangifer</taxon>
    </lineage>
</organism>
<accession>A0ACB0ESG8</accession>
<dbReference type="EMBL" id="OX596108">
    <property type="protein sequence ID" value="CAI9703021.1"/>
    <property type="molecule type" value="Genomic_DNA"/>
</dbReference>
<protein>
    <submittedName>
        <fullName evidence="1">Uncharacterized protein</fullName>
    </submittedName>
</protein>
<dbReference type="Proteomes" id="UP001162501">
    <property type="component" value="Chromosome 24"/>
</dbReference>
<proteinExistence type="predicted"/>
<reference evidence="1" key="1">
    <citation type="submission" date="2023-05" db="EMBL/GenBank/DDBJ databases">
        <authorList>
            <consortium name="ELIXIR-Norway"/>
        </authorList>
    </citation>
    <scope>NUCLEOTIDE SEQUENCE</scope>
</reference>
<evidence type="ECO:0000313" key="1">
    <source>
        <dbReference type="EMBL" id="CAI9703021.1"/>
    </source>
</evidence>
<sequence length="92" mass="9526">MQYIIQSTSCDVLGGMKHRARKRRVTEGRERGAGGAKASGSARMRTPRRGVHPQRLRTLGASGGGGGGGALRLVVRVGRGRAGSAAEARTGD</sequence>